<evidence type="ECO:0000256" key="2">
    <source>
        <dbReference type="PROSITE-ProRule" id="PRU00335"/>
    </source>
</evidence>
<dbReference type="Proteomes" id="UP001152614">
    <property type="component" value="Unassembled WGS sequence"/>
</dbReference>
<feature type="DNA-binding region" description="H-T-H motif" evidence="2">
    <location>
        <begin position="45"/>
        <end position="64"/>
    </location>
</feature>
<name>A0A9X4NIK6_9LACT</name>
<dbReference type="PANTHER" id="PTHR43479:SF11">
    <property type="entry name" value="ACREF_ENVCD OPERON REPRESSOR-RELATED"/>
    <property type="match status" value="1"/>
</dbReference>
<dbReference type="SUPFAM" id="SSF46689">
    <property type="entry name" value="Homeodomain-like"/>
    <property type="match status" value="1"/>
</dbReference>
<evidence type="ECO:0000313" key="5">
    <source>
        <dbReference type="Proteomes" id="UP001152614"/>
    </source>
</evidence>
<organism evidence="4 5">
    <name type="scientific">Lactococcus lactis</name>
    <dbReference type="NCBI Taxonomy" id="1358"/>
    <lineage>
        <taxon>Bacteria</taxon>
        <taxon>Bacillati</taxon>
        <taxon>Bacillota</taxon>
        <taxon>Bacilli</taxon>
        <taxon>Lactobacillales</taxon>
        <taxon>Streptococcaceae</taxon>
        <taxon>Lactococcus</taxon>
    </lineage>
</organism>
<evidence type="ECO:0000313" key="4">
    <source>
        <dbReference type="EMBL" id="MDG4984795.1"/>
    </source>
</evidence>
<reference evidence="4" key="2">
    <citation type="journal article" date="2023" name="Food Microbiol.">
        <title>Evaluation of the fermentation potential of lactic acid bacteria isolated from herbs, fruits and vegetables as starter cultures in nut-based milk alternatives.</title>
        <authorList>
            <person name="Huang W."/>
            <person name="Dong A."/>
            <person name="Pham H.T."/>
            <person name="Zhou C."/>
            <person name="Huo Z."/>
            <person name="Watjen A.P."/>
            <person name="Prakash S."/>
            <person name="Bang-Berthelsen C.H."/>
            <person name="Turner M.S."/>
        </authorList>
    </citation>
    <scope>NUCLEOTIDE SEQUENCE</scope>
    <source>
        <strain evidence="4">3</strain>
    </source>
</reference>
<dbReference type="Gene3D" id="1.10.357.10">
    <property type="entry name" value="Tetracycline Repressor, domain 2"/>
    <property type="match status" value="1"/>
</dbReference>
<dbReference type="AlphaFoldDB" id="A0A9X4NIK6"/>
<dbReference type="RefSeq" id="WP_278229281.1">
    <property type="nucleotide sequence ID" value="NZ_JAOWLY010000013.1"/>
</dbReference>
<keyword evidence="1 2" id="KW-0238">DNA-binding</keyword>
<reference evidence="4" key="1">
    <citation type="submission" date="2022-10" db="EMBL/GenBank/DDBJ databases">
        <authorList>
            <person name="Turner M.S."/>
            <person name="Huang W."/>
        </authorList>
    </citation>
    <scope>NUCLEOTIDE SEQUENCE</scope>
    <source>
        <strain evidence="4">3</strain>
    </source>
</reference>
<dbReference type="InterPro" id="IPR001647">
    <property type="entry name" value="HTH_TetR"/>
</dbReference>
<proteinExistence type="predicted"/>
<dbReference type="InterPro" id="IPR009057">
    <property type="entry name" value="Homeodomain-like_sf"/>
</dbReference>
<dbReference type="EMBL" id="JAOWLY010000013">
    <property type="protein sequence ID" value="MDG4984795.1"/>
    <property type="molecule type" value="Genomic_DNA"/>
</dbReference>
<dbReference type="PROSITE" id="PS50977">
    <property type="entry name" value="HTH_TETR_2"/>
    <property type="match status" value="1"/>
</dbReference>
<dbReference type="GO" id="GO:0003677">
    <property type="term" value="F:DNA binding"/>
    <property type="evidence" value="ECO:0007669"/>
    <property type="project" value="UniProtKB-UniRule"/>
</dbReference>
<protein>
    <submittedName>
        <fullName evidence="4">TetR/AcrR family transcriptional regulator</fullName>
    </submittedName>
</protein>
<feature type="domain" description="HTH tetR-type" evidence="3">
    <location>
        <begin position="22"/>
        <end position="82"/>
    </location>
</feature>
<dbReference type="PANTHER" id="PTHR43479">
    <property type="entry name" value="ACREF/ENVCD OPERON REPRESSOR-RELATED"/>
    <property type="match status" value="1"/>
</dbReference>
<evidence type="ECO:0000259" key="3">
    <source>
        <dbReference type="PROSITE" id="PS50977"/>
    </source>
</evidence>
<dbReference type="Pfam" id="PF00440">
    <property type="entry name" value="TetR_N"/>
    <property type="match status" value="1"/>
</dbReference>
<dbReference type="PRINTS" id="PR00455">
    <property type="entry name" value="HTHTETR"/>
</dbReference>
<accession>A0A9X4NIK6</accession>
<comment type="caution">
    <text evidence="4">The sequence shown here is derived from an EMBL/GenBank/DDBJ whole genome shotgun (WGS) entry which is preliminary data.</text>
</comment>
<gene>
    <name evidence="4" type="ORF">OGZ51_11635</name>
</gene>
<dbReference type="InterPro" id="IPR050624">
    <property type="entry name" value="HTH-type_Tx_Regulator"/>
</dbReference>
<sequence>MKKEQSFKEIYIDILEKKKNLTDKQKAVLQAALELFSEQGFDGTSSQQIADKAGVSVGAVYRKFPDKQSIMLAVLSPIFEETITLMSEQLKSNSFDKGFSSLDNMLLTIITNHFNFIHDNIHVIRLMLEQVLTNRLILEQVKHFFGNQIKTVVFPALEKFKSTNQLVDLSNDYIVQVIYSQIISYAGKLILNIENLPKDKEILLATNTLLKVLNPNDSQI</sequence>
<evidence type="ECO:0000256" key="1">
    <source>
        <dbReference type="ARBA" id="ARBA00023125"/>
    </source>
</evidence>